<dbReference type="GO" id="GO:0016020">
    <property type="term" value="C:membrane"/>
    <property type="evidence" value="ECO:0007669"/>
    <property type="project" value="UniProtKB-SubCell"/>
</dbReference>
<evidence type="ECO:0000259" key="6">
    <source>
        <dbReference type="Pfam" id="PF01490"/>
    </source>
</evidence>
<keyword evidence="4 5" id="KW-0472">Membrane</keyword>
<keyword evidence="7" id="KW-1185">Reference proteome</keyword>
<evidence type="ECO:0000256" key="2">
    <source>
        <dbReference type="ARBA" id="ARBA00022692"/>
    </source>
</evidence>
<evidence type="ECO:0000256" key="4">
    <source>
        <dbReference type="ARBA" id="ARBA00023136"/>
    </source>
</evidence>
<feature type="transmembrane region" description="Helical" evidence="5">
    <location>
        <begin position="46"/>
        <end position="69"/>
    </location>
</feature>
<evidence type="ECO:0000313" key="7">
    <source>
        <dbReference type="Proteomes" id="UP000887575"/>
    </source>
</evidence>
<feature type="transmembrane region" description="Helical" evidence="5">
    <location>
        <begin position="111"/>
        <end position="129"/>
    </location>
</feature>
<accession>A0AAF3EI58</accession>
<keyword evidence="2 5" id="KW-0812">Transmembrane</keyword>
<evidence type="ECO:0000256" key="3">
    <source>
        <dbReference type="ARBA" id="ARBA00022989"/>
    </source>
</evidence>
<organism evidence="7 8">
    <name type="scientific">Mesorhabditis belari</name>
    <dbReference type="NCBI Taxonomy" id="2138241"/>
    <lineage>
        <taxon>Eukaryota</taxon>
        <taxon>Metazoa</taxon>
        <taxon>Ecdysozoa</taxon>
        <taxon>Nematoda</taxon>
        <taxon>Chromadorea</taxon>
        <taxon>Rhabditida</taxon>
        <taxon>Rhabditina</taxon>
        <taxon>Rhabditomorpha</taxon>
        <taxon>Rhabditoidea</taxon>
        <taxon>Rhabditidae</taxon>
        <taxon>Mesorhabditinae</taxon>
        <taxon>Mesorhabditis</taxon>
    </lineage>
</organism>
<dbReference type="Pfam" id="PF01490">
    <property type="entry name" value="Aa_trans"/>
    <property type="match status" value="1"/>
</dbReference>
<name>A0AAF3EI58_9BILA</name>
<protein>
    <recommendedName>
        <fullName evidence="6">Amino acid transporter transmembrane domain-containing protein</fullName>
    </recommendedName>
</protein>
<comment type="subcellular location">
    <subcellularLocation>
        <location evidence="1">Membrane</location>
    </subcellularLocation>
</comment>
<proteinExistence type="predicted"/>
<dbReference type="AlphaFoldDB" id="A0AAF3EI58"/>
<evidence type="ECO:0000256" key="1">
    <source>
        <dbReference type="ARBA" id="ARBA00004370"/>
    </source>
</evidence>
<dbReference type="WBParaSite" id="MBELARI_LOCUS13694">
    <property type="protein sequence ID" value="MBELARI_LOCUS13694"/>
    <property type="gene ID" value="MBELARI_LOCUS13694"/>
</dbReference>
<keyword evidence="3 5" id="KW-1133">Transmembrane helix</keyword>
<reference evidence="8" key="1">
    <citation type="submission" date="2024-02" db="UniProtKB">
        <authorList>
            <consortium name="WormBaseParasite"/>
        </authorList>
    </citation>
    <scope>IDENTIFICATION</scope>
</reference>
<dbReference type="InterPro" id="IPR013057">
    <property type="entry name" value="AA_transpt_TM"/>
</dbReference>
<sequence length="250" mass="28282">MVLGLFQKARHLAKKSKQPALDYGHFAKKLCDTSNFAFLRKYSKPLMWIVNVVILFYQLGMGSVAMLFIADNLVDLCGTSLGPTKHKQVIVTCTIVLGCTLLTNLFTKMRVVSIFALVSTFFFLIGLVFHEHDDNDWNLDLCFRRANNDTLPMVTLSNRQSQAICQKTLFFTVVDIFLMIQTLSGNAVALYVIFKIFSRGFNEAILNRFPKIPHFVVDKGFRYKNSGENEGNGSYSDIVGTYVIETKMCP</sequence>
<feature type="transmembrane region" description="Helical" evidence="5">
    <location>
        <begin position="89"/>
        <end position="106"/>
    </location>
</feature>
<feature type="transmembrane region" description="Helical" evidence="5">
    <location>
        <begin position="176"/>
        <end position="194"/>
    </location>
</feature>
<evidence type="ECO:0000313" key="8">
    <source>
        <dbReference type="WBParaSite" id="MBELARI_LOCUS13694"/>
    </source>
</evidence>
<feature type="domain" description="Amino acid transporter transmembrane" evidence="6">
    <location>
        <begin position="9"/>
        <end position="128"/>
    </location>
</feature>
<evidence type="ECO:0000256" key="5">
    <source>
        <dbReference type="SAM" id="Phobius"/>
    </source>
</evidence>
<dbReference type="Proteomes" id="UP000887575">
    <property type="component" value="Unassembled WGS sequence"/>
</dbReference>